<keyword evidence="3" id="KW-1185">Reference proteome</keyword>
<protein>
    <submittedName>
        <fullName evidence="2">Uncharacterized protein</fullName>
    </submittedName>
</protein>
<dbReference type="EMBL" id="CP031229">
    <property type="protein sequence ID" value="AXH95073.1"/>
    <property type="molecule type" value="Genomic_DNA"/>
</dbReference>
<proteinExistence type="predicted"/>
<evidence type="ECO:0000256" key="1">
    <source>
        <dbReference type="SAM" id="Phobius"/>
    </source>
</evidence>
<feature type="transmembrane region" description="Helical" evidence="1">
    <location>
        <begin position="37"/>
        <end position="60"/>
    </location>
</feature>
<accession>A0A345NJ65</accession>
<dbReference type="RefSeq" id="WP_114926838.1">
    <property type="nucleotide sequence ID" value="NZ_CP031229.1"/>
</dbReference>
<dbReference type="AlphaFoldDB" id="A0A345NJ65"/>
<gene>
    <name evidence="2" type="ORF">DV701_01885</name>
</gene>
<keyword evidence="1" id="KW-0472">Membrane</keyword>
<name>A0A345NJ65_9MICO</name>
<evidence type="ECO:0000313" key="3">
    <source>
        <dbReference type="Proteomes" id="UP000253790"/>
    </source>
</evidence>
<dbReference type="OrthoDB" id="4860069at2"/>
<reference evidence="2 3" key="1">
    <citation type="submission" date="2018-07" db="EMBL/GenBank/DDBJ databases">
        <title>Complete genome sequencing of Ornithinimicrobium sp. AMA3305.</title>
        <authorList>
            <person name="Bae J.-W."/>
        </authorList>
    </citation>
    <scope>NUCLEOTIDE SEQUENCE [LARGE SCALE GENOMIC DNA]</scope>
    <source>
        <strain evidence="2 3">AMA3305</strain>
    </source>
</reference>
<keyword evidence="1" id="KW-1133">Transmembrane helix</keyword>
<dbReference type="KEGG" id="orn:DV701_01885"/>
<evidence type="ECO:0000313" key="2">
    <source>
        <dbReference type="EMBL" id="AXH95073.1"/>
    </source>
</evidence>
<dbReference type="Proteomes" id="UP000253790">
    <property type="component" value="Chromosome"/>
</dbReference>
<sequence>MGDDGAQRAVDRAHCPALTTMSGPRPEEVLMPQRLRLVGIMLMVFGLVFFIGSGVAFSMYQDGKHSLQSFSEVQGVELSYNEDGQLVDRGDTAAADGIMTMLTDEWGYPVSDREMDPDDPLVNTASEYMYQMATITHHVIDGTYPITLTEDALVDPDGNALTELQVGDQTLAVPDPFPAEGWTVEYDGGGRYWQDFDRTNPADAAAREAMWTGTVHGLVGELGVGTVTASALKLALGMVALLAGLGAINLLTGAGLFWAAGARRAGETVPPSPVEQPELERIG</sequence>
<keyword evidence="1" id="KW-0812">Transmembrane</keyword>
<organism evidence="2 3">
    <name type="scientific">Ornithinimicrobium avium</name>
    <dbReference type="NCBI Taxonomy" id="2283195"/>
    <lineage>
        <taxon>Bacteria</taxon>
        <taxon>Bacillati</taxon>
        <taxon>Actinomycetota</taxon>
        <taxon>Actinomycetes</taxon>
        <taxon>Micrococcales</taxon>
        <taxon>Ornithinimicrobiaceae</taxon>
        <taxon>Ornithinimicrobium</taxon>
    </lineage>
</organism>
<feature type="transmembrane region" description="Helical" evidence="1">
    <location>
        <begin position="234"/>
        <end position="260"/>
    </location>
</feature>